<evidence type="ECO:0000256" key="1">
    <source>
        <dbReference type="ARBA" id="ARBA00022553"/>
    </source>
</evidence>
<evidence type="ECO:0000256" key="3">
    <source>
        <dbReference type="ARBA" id="ARBA00023015"/>
    </source>
</evidence>
<keyword evidence="1 6" id="KW-0597">Phosphoprotein</keyword>
<dbReference type="InterPro" id="IPR001789">
    <property type="entry name" value="Sig_transdc_resp-reg_receiver"/>
</dbReference>
<dbReference type="RefSeq" id="WP_095505425.1">
    <property type="nucleotide sequence ID" value="NZ_BSNC01000004.1"/>
</dbReference>
<dbReference type="CDD" id="cd06170">
    <property type="entry name" value="LuxR_C_like"/>
    <property type="match status" value="1"/>
</dbReference>
<reference evidence="9" key="2">
    <citation type="submission" date="2023-01" db="EMBL/GenBank/DDBJ databases">
        <title>Draft genome sequence of Paraferrimonas sedimenticola strain NBRC 101628.</title>
        <authorList>
            <person name="Sun Q."/>
            <person name="Mori K."/>
        </authorList>
    </citation>
    <scope>NUCLEOTIDE SEQUENCE</scope>
    <source>
        <strain evidence="9">NBRC 101628</strain>
    </source>
</reference>
<feature type="modified residue" description="4-aspartylphosphate" evidence="6">
    <location>
        <position position="54"/>
    </location>
</feature>
<keyword evidence="4 9" id="KW-0238">DNA-binding</keyword>
<keyword evidence="3" id="KW-0805">Transcription regulation</keyword>
<dbReference type="SMART" id="SM00421">
    <property type="entry name" value="HTH_LUXR"/>
    <property type="match status" value="1"/>
</dbReference>
<dbReference type="InterPro" id="IPR039420">
    <property type="entry name" value="WalR-like"/>
</dbReference>
<evidence type="ECO:0000259" key="8">
    <source>
        <dbReference type="PROSITE" id="PS50110"/>
    </source>
</evidence>
<comment type="caution">
    <text evidence="9">The sequence shown here is derived from an EMBL/GenBank/DDBJ whole genome shotgun (WGS) entry which is preliminary data.</text>
</comment>
<dbReference type="SUPFAM" id="SSF46894">
    <property type="entry name" value="C-terminal effector domain of the bipartite response regulators"/>
    <property type="match status" value="1"/>
</dbReference>
<dbReference type="GO" id="GO:0003677">
    <property type="term" value="F:DNA binding"/>
    <property type="evidence" value="ECO:0007669"/>
    <property type="project" value="UniProtKB-KW"/>
</dbReference>
<dbReference type="Pfam" id="PF00072">
    <property type="entry name" value="Response_reg"/>
    <property type="match status" value="1"/>
</dbReference>
<evidence type="ECO:0000259" key="7">
    <source>
        <dbReference type="PROSITE" id="PS50043"/>
    </source>
</evidence>
<dbReference type="CDD" id="cd17535">
    <property type="entry name" value="REC_NarL-like"/>
    <property type="match status" value="1"/>
</dbReference>
<dbReference type="GO" id="GO:0000160">
    <property type="term" value="P:phosphorelay signal transduction system"/>
    <property type="evidence" value="ECO:0007669"/>
    <property type="project" value="UniProtKB-KW"/>
</dbReference>
<dbReference type="Pfam" id="PF00196">
    <property type="entry name" value="GerE"/>
    <property type="match status" value="1"/>
</dbReference>
<dbReference type="PROSITE" id="PS00622">
    <property type="entry name" value="HTH_LUXR_1"/>
    <property type="match status" value="1"/>
</dbReference>
<dbReference type="PROSITE" id="PS50043">
    <property type="entry name" value="HTH_LUXR_2"/>
    <property type="match status" value="1"/>
</dbReference>
<evidence type="ECO:0000256" key="2">
    <source>
        <dbReference type="ARBA" id="ARBA00023012"/>
    </source>
</evidence>
<dbReference type="Gene3D" id="3.40.50.2300">
    <property type="match status" value="1"/>
</dbReference>
<dbReference type="GO" id="GO:0006355">
    <property type="term" value="P:regulation of DNA-templated transcription"/>
    <property type="evidence" value="ECO:0007669"/>
    <property type="project" value="InterPro"/>
</dbReference>
<keyword evidence="2" id="KW-0902">Two-component regulatory system</keyword>
<gene>
    <name evidence="9" type="ORF">GCM10007895_14320</name>
</gene>
<accession>A0AA37RVI7</accession>
<dbReference type="PROSITE" id="PS50110">
    <property type="entry name" value="RESPONSE_REGULATORY"/>
    <property type="match status" value="1"/>
</dbReference>
<dbReference type="SUPFAM" id="SSF52172">
    <property type="entry name" value="CheY-like"/>
    <property type="match status" value="1"/>
</dbReference>
<evidence type="ECO:0000256" key="5">
    <source>
        <dbReference type="ARBA" id="ARBA00023163"/>
    </source>
</evidence>
<sequence length="217" mass="23924">MINVYLVDDHDIVRTGVRRILEDDANISVIGEANTGECAVKWAEGNEADVVLMDLNMPGIGGIEATRRILELNPQQRILILTVAAGEAITDTMDQVGAFGFITKDSLPSDMITAVRKVASGQRLMRAACANSQLVPKEAPSAENFNSLSKRELQIAYYIANGKKAADIAEILELSRKTINSFRYRIFKKLHIESDQEMAKLAAEYGLVDLPFQPNDQ</sequence>
<dbReference type="AlphaFoldDB" id="A0AA37RVI7"/>
<dbReference type="EMBL" id="BSNC01000004">
    <property type="protein sequence ID" value="GLP96126.1"/>
    <property type="molecule type" value="Genomic_DNA"/>
</dbReference>
<reference evidence="9" key="1">
    <citation type="journal article" date="2014" name="Int. J. Syst. Evol. Microbiol.">
        <title>Complete genome sequence of Corynebacterium casei LMG S-19264T (=DSM 44701T), isolated from a smear-ripened cheese.</title>
        <authorList>
            <consortium name="US DOE Joint Genome Institute (JGI-PGF)"/>
            <person name="Walter F."/>
            <person name="Albersmeier A."/>
            <person name="Kalinowski J."/>
            <person name="Ruckert C."/>
        </authorList>
    </citation>
    <scope>NUCLEOTIDE SEQUENCE</scope>
    <source>
        <strain evidence="9">NBRC 101628</strain>
    </source>
</reference>
<dbReference type="PANTHER" id="PTHR43214:SF3">
    <property type="entry name" value="RESPONSE REGULATOR UVRY"/>
    <property type="match status" value="1"/>
</dbReference>
<protein>
    <submittedName>
        <fullName evidence="9">DNA-binding response regulator</fullName>
    </submittedName>
</protein>
<dbReference type="InterPro" id="IPR000792">
    <property type="entry name" value="Tscrpt_reg_LuxR_C"/>
</dbReference>
<dbReference type="PANTHER" id="PTHR43214">
    <property type="entry name" value="TWO-COMPONENT RESPONSE REGULATOR"/>
    <property type="match status" value="1"/>
</dbReference>
<keyword evidence="5" id="KW-0804">Transcription</keyword>
<keyword evidence="10" id="KW-1185">Reference proteome</keyword>
<name>A0AA37RVI7_9GAMM</name>
<organism evidence="9 10">
    <name type="scientific">Paraferrimonas sedimenticola</name>
    <dbReference type="NCBI Taxonomy" id="375674"/>
    <lineage>
        <taxon>Bacteria</taxon>
        <taxon>Pseudomonadati</taxon>
        <taxon>Pseudomonadota</taxon>
        <taxon>Gammaproteobacteria</taxon>
        <taxon>Alteromonadales</taxon>
        <taxon>Ferrimonadaceae</taxon>
        <taxon>Paraferrimonas</taxon>
    </lineage>
</organism>
<evidence type="ECO:0000256" key="6">
    <source>
        <dbReference type="PROSITE-ProRule" id="PRU00169"/>
    </source>
</evidence>
<dbReference type="SMART" id="SM00448">
    <property type="entry name" value="REC"/>
    <property type="match status" value="1"/>
</dbReference>
<feature type="domain" description="HTH luxR-type" evidence="7">
    <location>
        <begin position="141"/>
        <end position="206"/>
    </location>
</feature>
<evidence type="ECO:0000313" key="9">
    <source>
        <dbReference type="EMBL" id="GLP96126.1"/>
    </source>
</evidence>
<evidence type="ECO:0000256" key="4">
    <source>
        <dbReference type="ARBA" id="ARBA00023125"/>
    </source>
</evidence>
<evidence type="ECO:0000313" key="10">
    <source>
        <dbReference type="Proteomes" id="UP001161422"/>
    </source>
</evidence>
<feature type="domain" description="Response regulatory" evidence="8">
    <location>
        <begin position="3"/>
        <end position="119"/>
    </location>
</feature>
<dbReference type="Proteomes" id="UP001161422">
    <property type="component" value="Unassembled WGS sequence"/>
</dbReference>
<dbReference type="InterPro" id="IPR058245">
    <property type="entry name" value="NreC/VraR/RcsB-like_REC"/>
</dbReference>
<dbReference type="InterPro" id="IPR011006">
    <property type="entry name" value="CheY-like_superfamily"/>
</dbReference>
<dbReference type="PRINTS" id="PR00038">
    <property type="entry name" value="HTHLUXR"/>
</dbReference>
<proteinExistence type="predicted"/>
<dbReference type="InterPro" id="IPR016032">
    <property type="entry name" value="Sig_transdc_resp-reg_C-effctor"/>
</dbReference>